<keyword evidence="3" id="KW-1185">Reference proteome</keyword>
<sequence length="854" mass="93016">MSFEERLASFCSPSLQGLRPAQLRALATYDDIRSSSTDIGIELPTGAGKTLIALLIADQALEEGRTVAYLTGTKQLAEQAVEQAQLLPGLDVKLFYSQHYPAAALQAYNQAQAVGIMNYWVYFNSSPRVEPADLVIFDDAHLAEQALSGMFTLRIPRGAGGGTDLFREICDLILQLAPESYPSLQALRDGAAPRNSPPELISFVDWAAVAASVETAIDGSRFVAGERDAGYSWQAIRAHLKRCGVLIGPAAIEIRPYHIPAQTVTGYLRSEQRVYLSATLGQSGDIQRRLGVKEVVAAATASDAALAELGKRTFLINPTQDATLSPETWAFAMQQVQAAAADGGGRVAWLCSSHPEADEVQTRLTDAGATVFRLRAGDDPSIDRWRRAPNAHLVTAGRFDGLDFPDDICRLVIIPSVPSASTEFERFVVAYLGDASYMRYRIGQRVTQGLGRANRTANDSALYIGLDPGFGPILADASVQAALGRDVRPVVTEALQYHGDSWQRVMTAARSLWRTHRQPAGPFLEEPVAAARRRPGRALGSTAQGESAPHEVAAITRLWLGDNADAAQRADEAAQVLRDAGELEHAAFWQYVQAHALFDRGRPTDVASARQAIEAAVTSAPQTAWFVRLKRTIDTLAGTTVDGTTHDPLFLSWDDWIREAGTKVQRRVANGRQLLEGTHDQRCDGLAILARLCGADGDRPMGQSATDARWVWASPRKGQRRVWEVKTGDPERVPRDDINQVLGQVQEEEMRNPLSRVVGCLLTSLDEIEPDAARAAMDKVVLVNLDAAFALYDVMAERFISYFTAYGTGTALERGSARQATEPRLPAGDWLHNLLSPRGANFLTRADIDSLFLV</sequence>
<dbReference type="InterPro" id="IPR006555">
    <property type="entry name" value="ATP-dep_Helicase_C"/>
</dbReference>
<feature type="domain" description="Helicase ATP-binding" evidence="1">
    <location>
        <begin position="30"/>
        <end position="298"/>
    </location>
</feature>
<name>A0ABP7FH55_9MICO</name>
<dbReference type="RefSeq" id="WP_344755131.1">
    <property type="nucleotide sequence ID" value="NZ_BAABAE010000003.1"/>
</dbReference>
<dbReference type="EMBL" id="BAABAE010000003">
    <property type="protein sequence ID" value="GAA3739571.1"/>
    <property type="molecule type" value="Genomic_DNA"/>
</dbReference>
<dbReference type="Proteomes" id="UP001501004">
    <property type="component" value="Unassembled WGS sequence"/>
</dbReference>
<accession>A0ABP7FH55</accession>
<evidence type="ECO:0000313" key="3">
    <source>
        <dbReference type="Proteomes" id="UP001501004"/>
    </source>
</evidence>
<reference evidence="3" key="1">
    <citation type="journal article" date="2019" name="Int. J. Syst. Evol. Microbiol.">
        <title>The Global Catalogue of Microorganisms (GCM) 10K type strain sequencing project: providing services to taxonomists for standard genome sequencing and annotation.</title>
        <authorList>
            <consortium name="The Broad Institute Genomics Platform"/>
            <consortium name="The Broad Institute Genome Sequencing Center for Infectious Disease"/>
            <person name="Wu L."/>
            <person name="Ma J."/>
        </authorList>
    </citation>
    <scope>NUCLEOTIDE SEQUENCE [LARGE SCALE GENOMIC DNA]</scope>
    <source>
        <strain evidence="3">JCM 16949</strain>
    </source>
</reference>
<dbReference type="InterPro" id="IPR011545">
    <property type="entry name" value="DEAD/DEAH_box_helicase_dom"/>
</dbReference>
<gene>
    <name evidence="2" type="ORF">GCM10022239_14020</name>
</gene>
<dbReference type="Pfam" id="PF13307">
    <property type="entry name" value="Helicase_C_2"/>
    <property type="match status" value="1"/>
</dbReference>
<dbReference type="InterPro" id="IPR027417">
    <property type="entry name" value="P-loop_NTPase"/>
</dbReference>
<dbReference type="PROSITE" id="PS51192">
    <property type="entry name" value="HELICASE_ATP_BIND_1"/>
    <property type="match status" value="1"/>
</dbReference>
<dbReference type="Pfam" id="PF00270">
    <property type="entry name" value="DEAD"/>
    <property type="match status" value="1"/>
</dbReference>
<comment type="caution">
    <text evidence="2">The sequence shown here is derived from an EMBL/GenBank/DDBJ whole genome shotgun (WGS) entry which is preliminary data.</text>
</comment>
<evidence type="ECO:0000313" key="2">
    <source>
        <dbReference type="EMBL" id="GAA3739571.1"/>
    </source>
</evidence>
<protein>
    <recommendedName>
        <fullName evidence="1">Helicase ATP-binding domain-containing protein</fullName>
    </recommendedName>
</protein>
<dbReference type="InterPro" id="IPR014001">
    <property type="entry name" value="Helicase_ATP-bd"/>
</dbReference>
<organism evidence="2 3">
    <name type="scientific">Leifsonella bigeumensis</name>
    <dbReference type="NCBI Taxonomy" id="433643"/>
    <lineage>
        <taxon>Bacteria</taxon>
        <taxon>Bacillati</taxon>
        <taxon>Actinomycetota</taxon>
        <taxon>Actinomycetes</taxon>
        <taxon>Micrococcales</taxon>
        <taxon>Microbacteriaceae</taxon>
        <taxon>Leifsonella</taxon>
    </lineage>
</organism>
<evidence type="ECO:0000259" key="1">
    <source>
        <dbReference type="PROSITE" id="PS51192"/>
    </source>
</evidence>
<dbReference type="Gene3D" id="3.40.50.300">
    <property type="entry name" value="P-loop containing nucleotide triphosphate hydrolases"/>
    <property type="match status" value="2"/>
</dbReference>
<dbReference type="SMART" id="SM00491">
    <property type="entry name" value="HELICc2"/>
    <property type="match status" value="1"/>
</dbReference>
<proteinExistence type="predicted"/>
<dbReference type="SUPFAM" id="SSF52540">
    <property type="entry name" value="P-loop containing nucleoside triphosphate hydrolases"/>
    <property type="match status" value="1"/>
</dbReference>